<feature type="compositionally biased region" description="Basic and acidic residues" evidence="8">
    <location>
        <begin position="1172"/>
        <end position="1216"/>
    </location>
</feature>
<feature type="compositionally biased region" description="Low complexity" evidence="8">
    <location>
        <begin position="767"/>
        <end position="782"/>
    </location>
</feature>
<feature type="region of interest" description="Disordered" evidence="8">
    <location>
        <begin position="1148"/>
        <end position="1237"/>
    </location>
</feature>
<gene>
    <name evidence="10" type="ORF">PBRA_001460</name>
</gene>
<dbReference type="GO" id="GO:0005819">
    <property type="term" value="C:spindle"/>
    <property type="evidence" value="ECO:0007669"/>
    <property type="project" value="UniProtKB-SubCell"/>
</dbReference>
<evidence type="ECO:0000256" key="2">
    <source>
        <dbReference type="ARBA" id="ARBA00004186"/>
    </source>
</evidence>
<keyword evidence="4" id="KW-0963">Cytoplasm</keyword>
<feature type="compositionally biased region" description="Basic residues" evidence="8">
    <location>
        <begin position="344"/>
        <end position="353"/>
    </location>
</feature>
<keyword evidence="7" id="KW-0539">Nucleus</keyword>
<feature type="region of interest" description="Disordered" evidence="8">
    <location>
        <begin position="101"/>
        <end position="142"/>
    </location>
</feature>
<feature type="compositionally biased region" description="Basic and acidic residues" evidence="8">
    <location>
        <begin position="1259"/>
        <end position="1290"/>
    </location>
</feature>
<feature type="compositionally biased region" description="Basic and acidic residues" evidence="8">
    <location>
        <begin position="929"/>
        <end position="948"/>
    </location>
</feature>
<dbReference type="EMBL" id="CDSF01000101">
    <property type="protein sequence ID" value="CEP00406.1"/>
    <property type="molecule type" value="Genomic_DNA"/>
</dbReference>
<evidence type="ECO:0000313" key="10">
    <source>
        <dbReference type="EMBL" id="CEP00406.1"/>
    </source>
</evidence>
<dbReference type="Proteomes" id="UP000039324">
    <property type="component" value="Unassembled WGS sequence"/>
</dbReference>
<feature type="compositionally biased region" description="Basic and acidic residues" evidence="8">
    <location>
        <begin position="1148"/>
        <end position="1163"/>
    </location>
</feature>
<evidence type="ECO:0000256" key="7">
    <source>
        <dbReference type="ARBA" id="ARBA00023242"/>
    </source>
</evidence>
<dbReference type="CDD" id="cd22249">
    <property type="entry name" value="UDM1_RNF168_RNF169-like"/>
    <property type="match status" value="1"/>
</dbReference>
<dbReference type="PANTHER" id="PTHR13142:SF1">
    <property type="entry name" value="INNER CENTROMERE PROTEIN"/>
    <property type="match status" value="1"/>
</dbReference>
<feature type="domain" description="Inner centromere protein ARK-binding" evidence="9">
    <location>
        <begin position="1362"/>
        <end position="1417"/>
    </location>
</feature>
<protein>
    <recommendedName>
        <fullName evidence="9">Inner centromere protein ARK-binding domain-containing protein</fullName>
    </recommendedName>
</protein>
<feature type="compositionally biased region" description="Polar residues" evidence="8">
    <location>
        <begin position="807"/>
        <end position="821"/>
    </location>
</feature>
<dbReference type="GO" id="GO:0005634">
    <property type="term" value="C:nucleus"/>
    <property type="evidence" value="ECO:0007669"/>
    <property type="project" value="UniProtKB-SubCell"/>
</dbReference>
<feature type="compositionally biased region" description="Polar residues" evidence="8">
    <location>
        <begin position="384"/>
        <end position="393"/>
    </location>
</feature>
<evidence type="ECO:0000256" key="6">
    <source>
        <dbReference type="ARBA" id="ARBA00023212"/>
    </source>
</evidence>
<feature type="compositionally biased region" description="Basic and acidic residues" evidence="8">
    <location>
        <begin position="857"/>
        <end position="867"/>
    </location>
</feature>
<organism evidence="10 11">
    <name type="scientific">Plasmodiophora brassicae</name>
    <name type="common">Clubroot disease agent</name>
    <dbReference type="NCBI Taxonomy" id="37360"/>
    <lineage>
        <taxon>Eukaryota</taxon>
        <taxon>Sar</taxon>
        <taxon>Rhizaria</taxon>
        <taxon>Endomyxa</taxon>
        <taxon>Phytomyxea</taxon>
        <taxon>Plasmodiophorida</taxon>
        <taxon>Plasmodiophoridae</taxon>
        <taxon>Plasmodiophora</taxon>
    </lineage>
</organism>
<feature type="region of interest" description="Disordered" evidence="8">
    <location>
        <begin position="1259"/>
        <end position="1383"/>
    </location>
</feature>
<feature type="compositionally biased region" description="Polar residues" evidence="8">
    <location>
        <begin position="870"/>
        <end position="886"/>
    </location>
</feature>
<evidence type="ECO:0000313" key="11">
    <source>
        <dbReference type="Proteomes" id="UP000039324"/>
    </source>
</evidence>
<accession>A0A0G4IZB2</accession>
<dbReference type="Pfam" id="PF03941">
    <property type="entry name" value="INCENP_ARK-bind"/>
    <property type="match status" value="1"/>
</dbReference>
<comment type="similarity">
    <text evidence="3">Belongs to the INCENP family.</text>
</comment>
<feature type="compositionally biased region" description="Polar residues" evidence="8">
    <location>
        <begin position="1058"/>
        <end position="1072"/>
    </location>
</feature>
<feature type="compositionally biased region" description="Acidic residues" evidence="8">
    <location>
        <begin position="1361"/>
        <end position="1370"/>
    </location>
</feature>
<feature type="region of interest" description="Disordered" evidence="8">
    <location>
        <begin position="971"/>
        <end position="1091"/>
    </location>
</feature>
<keyword evidence="11" id="KW-1185">Reference proteome</keyword>
<proteinExistence type="inferred from homology"/>
<feature type="compositionally biased region" description="Basic residues" evidence="8">
    <location>
        <begin position="400"/>
        <end position="409"/>
    </location>
</feature>
<evidence type="ECO:0000256" key="8">
    <source>
        <dbReference type="SAM" id="MobiDB-lite"/>
    </source>
</evidence>
<keyword evidence="6" id="KW-0206">Cytoskeleton</keyword>
<feature type="region of interest" description="Disordered" evidence="8">
    <location>
        <begin position="617"/>
        <end position="669"/>
    </location>
</feature>
<evidence type="ECO:0000256" key="4">
    <source>
        <dbReference type="ARBA" id="ARBA00022490"/>
    </source>
</evidence>
<feature type="compositionally biased region" description="Polar residues" evidence="8">
    <location>
        <begin position="903"/>
        <end position="928"/>
    </location>
</feature>
<feature type="region of interest" description="Disordered" evidence="8">
    <location>
        <begin position="706"/>
        <end position="956"/>
    </location>
</feature>
<feature type="compositionally biased region" description="Low complexity" evidence="8">
    <location>
        <begin position="1295"/>
        <end position="1326"/>
    </location>
</feature>
<evidence type="ECO:0000256" key="3">
    <source>
        <dbReference type="ARBA" id="ARBA00010042"/>
    </source>
</evidence>
<feature type="region of interest" description="Disordered" evidence="8">
    <location>
        <begin position="187"/>
        <end position="505"/>
    </location>
</feature>
<dbReference type="PANTHER" id="PTHR13142">
    <property type="entry name" value="INNER CENTROMERE PROTEIN"/>
    <property type="match status" value="1"/>
</dbReference>
<dbReference type="GO" id="GO:0007059">
    <property type="term" value="P:chromosome segregation"/>
    <property type="evidence" value="ECO:0007669"/>
    <property type="project" value="UniProtKB-KW"/>
</dbReference>
<evidence type="ECO:0000256" key="1">
    <source>
        <dbReference type="ARBA" id="ARBA00004123"/>
    </source>
</evidence>
<comment type="subcellular location">
    <subcellularLocation>
        <location evidence="2">Cytoplasm</location>
        <location evidence="2">Cytoskeleton</location>
        <location evidence="2">Spindle</location>
    </subcellularLocation>
    <subcellularLocation>
        <location evidence="1">Nucleus</location>
    </subcellularLocation>
</comment>
<reference evidence="10 11" key="1">
    <citation type="submission" date="2015-02" db="EMBL/GenBank/DDBJ databases">
        <authorList>
            <person name="Chooi Y.-H."/>
        </authorList>
    </citation>
    <scope>NUCLEOTIDE SEQUENCE [LARGE SCALE GENOMIC DNA]</scope>
    <source>
        <strain evidence="10">E3</strain>
    </source>
</reference>
<feature type="compositionally biased region" description="Polar residues" evidence="8">
    <location>
        <begin position="625"/>
        <end position="649"/>
    </location>
</feature>
<sequence>MQEKAVAWSLHRIVSEAHALAERAVDDGARRLANHSAALAVTISRAADAIHQLKNNPVPLSSAAEMDAAPPANDHETPALDHVESRLSRFPDNVGSNDIAIETATSNSIGTDDGLALGARPDEPATPTQRSTDDAASPAGDSVHVTASAKLVAEDSQPAVLAREVAADAIEQPIEARESIVDDADHAAEAQEQSENDAGMAECNPASSTAPVALFSPPARRTRSRRKADTAVELPPATKRSKPEARTKSKRKTTRRESDEVNSKPPEPTAMPALDDGSDDIIPVKRQRRPQIAQPTTPDALPEGASDEHATADETCGSATQEMQVLDDHPAEEAAVVQDQAPTRSRRRGRVNKKQQEIEAEPTSEVGQSSGIALDSIDDRVESTSESVPNVATRNAPVKRQTRRGGRRQRQIEDREECSQLPPESVATIEAQSLNAEPADNVDVAISHDKPSSDQGTSDMISGGNRRNLRSRRAKRNPDDQSTQKQTQRNRRYRNKADDDEGLDSVAEEIVARIGLTNGVAENQVNSAIEDAMSPGCAGASSIPSVPEAGVPEYPSSEPLCGAAVGTREPLMQLAPVADPLVAENSSLQQNADVVSGPAFTCSTSESVELVVALSQVNDEREDSTTPLSQAANSETDSPAPLLTSNGLASDSQDLLQPSSSNHRETAPVVRVREEAVQESLQQSIVSSSSAQVQPFRHRFVPPVEPSAEVTAVNDERREAPSTATPISPRTDAVPVSKKRVSTEERYTLDSGPSGAHSGRGGSEGTAVAAASKTSSAANVVSRHSFATPSHDSIDRPAPRATPAQFAKSSPPKSSVLQSLLRQARSGVKSTAKSTSRRAKIESYRSQLRTTQSSADESPKPSTDDLVHATTPQSSALESSIGTSLGSLVPVKPGPEARPHSSEPLNLSTTNSVNDAAPQSSNLITSVRTSREPTAHEESVHREAHSADQESSVSVGASAYEQRWACDAVKPVEDGTLSDPMNDVPKRAPSPGVISRDASPRSTHQGERSIDAGETTSGPDVVANNCEDSSTPGSPAVPAPASPPRTICLETLPMDVSEPSSLTQPTAEVTSKVSHEPEPPFETQLPTRDVVAPVADTTQSSIPDDERSCRAASCEADSVPVQAKSGLWESLYSNFTNISTAVSSFVKPKEPEKPTKRAVEVKALKSAALKKRKDEQREEELRERNRKYHEAGELRKRKAEQAKAIRENEVKKREALQQELPAVEPVRANAPEANQEVRLIELSTEERLKRAEERRQALIEEEKRKRAQEKEERQRQRELFQRRRDEELAKKQQTKKAASAAVSVPTSKDALKASSSSSSVATGASKQAAAPPRSAHKFAVPAVPPSPEPVVEIPINAPPSDSDEDDEDSDREQQKKRIPKWAQPAALLSSLAEQARIDPDTIFPPDSLKSCNLEEVFVDFSSKTRFTRRTSSGNWVRDRLGWKEELDYKRRNGYL</sequence>
<dbReference type="OMA" id="APQPSMW"/>
<name>A0A0G4IZB2_PLABS</name>
<keyword evidence="5" id="KW-0159">Chromosome partition</keyword>
<feature type="compositionally biased region" description="Low complexity" evidence="8">
    <location>
        <begin position="650"/>
        <end position="661"/>
    </location>
</feature>
<feature type="compositionally biased region" description="Polar residues" evidence="8">
    <location>
        <begin position="844"/>
        <end position="856"/>
    </location>
</feature>
<evidence type="ECO:0000256" key="5">
    <source>
        <dbReference type="ARBA" id="ARBA00022829"/>
    </source>
</evidence>
<dbReference type="OrthoDB" id="6123at2759"/>
<evidence type="ECO:0000259" key="9">
    <source>
        <dbReference type="Pfam" id="PF03941"/>
    </source>
</evidence>
<dbReference type="InterPro" id="IPR005635">
    <property type="entry name" value="Inner_centromere_prot_ARK-bd"/>
</dbReference>